<keyword evidence="2" id="KW-1185">Reference proteome</keyword>
<proteinExistence type="predicted"/>
<protein>
    <submittedName>
        <fullName evidence="1">Uncharacterized protein</fullName>
    </submittedName>
</protein>
<name>A0ACC1ITI4_9FUNG</name>
<accession>A0ACC1ITI4</accession>
<dbReference type="Proteomes" id="UP001150581">
    <property type="component" value="Unassembled WGS sequence"/>
</dbReference>
<evidence type="ECO:0000313" key="1">
    <source>
        <dbReference type="EMBL" id="KAJ1900459.1"/>
    </source>
</evidence>
<comment type="caution">
    <text evidence="1">The sequence shown here is derived from an EMBL/GenBank/DDBJ whole genome shotgun (WGS) entry which is preliminary data.</text>
</comment>
<gene>
    <name evidence="1" type="ORF">LPJ66_001446</name>
</gene>
<evidence type="ECO:0000313" key="2">
    <source>
        <dbReference type="Proteomes" id="UP001150581"/>
    </source>
</evidence>
<sequence>MQYSLATLCLRLFPKLRPTQKNTTWGLYLTRAVPCGLASALDIGLSNISLRTITLTFYTMCKSSGLGFVLLFAFLFGLERVRFVLIAVIAIITVGVVLMAAGEVDFNLMGFTQVVSSAAMSGLRWSLTQILLSQARFGMNNPVATMSRLMPIIGASMLAFSLILEQPVSQLPRDKNMQSLGDVLFIVVMMGVGGCFAFAMVLSEFFLIARTSVVTLSIAGMLKEVVMIGVAHLIFGDSMTLVNASGLLVTLFGIAMYNWLKIHDTMNGQVDEDSSSNAHGDDSGGRGVDESQLRQLVFATGAYDEIAAADFVFEEDSLDTQTENQERLRGNNLTSNSANTSAGSDMFDGHSRFANSPPKLSFSDAATKRTLRSSSSQSTDTSVILDHDEVTPGPMRLKNRE</sequence>
<organism evidence="1 2">
    <name type="scientific">Kickxella alabastrina</name>
    <dbReference type="NCBI Taxonomy" id="61397"/>
    <lineage>
        <taxon>Eukaryota</taxon>
        <taxon>Fungi</taxon>
        <taxon>Fungi incertae sedis</taxon>
        <taxon>Zoopagomycota</taxon>
        <taxon>Kickxellomycotina</taxon>
        <taxon>Kickxellomycetes</taxon>
        <taxon>Kickxellales</taxon>
        <taxon>Kickxellaceae</taxon>
        <taxon>Kickxella</taxon>
    </lineage>
</organism>
<reference evidence="1" key="1">
    <citation type="submission" date="2022-07" db="EMBL/GenBank/DDBJ databases">
        <title>Phylogenomic reconstructions and comparative analyses of Kickxellomycotina fungi.</title>
        <authorList>
            <person name="Reynolds N.K."/>
            <person name="Stajich J.E."/>
            <person name="Barry K."/>
            <person name="Grigoriev I.V."/>
            <person name="Crous P."/>
            <person name="Smith M.E."/>
        </authorList>
    </citation>
    <scope>NUCLEOTIDE SEQUENCE</scope>
    <source>
        <strain evidence="1">Benny 63K</strain>
    </source>
</reference>
<dbReference type="EMBL" id="JANBPG010000079">
    <property type="protein sequence ID" value="KAJ1900459.1"/>
    <property type="molecule type" value="Genomic_DNA"/>
</dbReference>